<evidence type="ECO:0000259" key="7">
    <source>
        <dbReference type="PROSITE" id="PS50280"/>
    </source>
</evidence>
<name>A0A1A0H6B1_9ASCO</name>
<dbReference type="Gene3D" id="6.10.140.2220">
    <property type="match status" value="1"/>
</dbReference>
<dbReference type="GO" id="GO:0042799">
    <property type="term" value="F:histone H4K20 methyltransferase activity"/>
    <property type="evidence" value="ECO:0007669"/>
    <property type="project" value="TreeGrafter"/>
</dbReference>
<keyword evidence="1" id="KW-0489">Methyltransferase</keyword>
<keyword evidence="2" id="KW-0808">Transferase</keyword>
<gene>
    <name evidence="8" type="ORF">METBIDRAFT_46062</name>
</gene>
<reference evidence="8 9" key="1">
    <citation type="submission" date="2016-05" db="EMBL/GenBank/DDBJ databases">
        <title>Comparative genomics of biotechnologically important yeasts.</title>
        <authorList>
            <consortium name="DOE Joint Genome Institute"/>
            <person name="Riley R."/>
            <person name="Haridas S."/>
            <person name="Wolfe K.H."/>
            <person name="Lopes M.R."/>
            <person name="Hittinger C.T."/>
            <person name="Goker M."/>
            <person name="Salamov A."/>
            <person name="Wisecaver J."/>
            <person name="Long T.M."/>
            <person name="Aerts A.L."/>
            <person name="Barry K."/>
            <person name="Choi C."/>
            <person name="Clum A."/>
            <person name="Coughlan A.Y."/>
            <person name="Deshpande S."/>
            <person name="Douglass A.P."/>
            <person name="Hanson S.J."/>
            <person name="Klenk H.-P."/>
            <person name="LaButti K."/>
            <person name="Lapidus A."/>
            <person name="Lindquist E."/>
            <person name="Lipzen A."/>
            <person name="Meier-kolthoff J.P."/>
            <person name="Ohm R.A."/>
            <person name="Otillar R.P."/>
            <person name="Pangilinan J."/>
            <person name="Peng Y."/>
            <person name="Rokas A."/>
            <person name="Rosa C.A."/>
            <person name="Scheuner C."/>
            <person name="Sibirny A.A."/>
            <person name="Slot J.C."/>
            <person name="Stielow J.B."/>
            <person name="Sun H."/>
            <person name="Kurtzman C.P."/>
            <person name="Blackwell M."/>
            <person name="Grigoriev I.V."/>
            <person name="Jeffries T.W."/>
        </authorList>
    </citation>
    <scope>NUCLEOTIDE SEQUENCE [LARGE SCALE GENOMIC DNA]</scope>
    <source>
        <strain evidence="8 9">NRRL YB-4993</strain>
    </source>
</reference>
<evidence type="ECO:0000256" key="4">
    <source>
        <dbReference type="ARBA" id="ARBA00042380"/>
    </source>
</evidence>
<dbReference type="PANTHER" id="PTHR46402">
    <property type="entry name" value="SET AND MYND DOMAIN-CONTAINING PROTEIN 5"/>
    <property type="match status" value="1"/>
</dbReference>
<dbReference type="SUPFAM" id="SSF82199">
    <property type="entry name" value="SET domain"/>
    <property type="match status" value="1"/>
</dbReference>
<dbReference type="AlphaFoldDB" id="A0A1A0H6B1"/>
<accession>A0A1A0H6B1</accession>
<dbReference type="EMBL" id="LXTC01000006">
    <property type="protein sequence ID" value="OBA19566.1"/>
    <property type="molecule type" value="Genomic_DNA"/>
</dbReference>
<dbReference type="Gene3D" id="2.170.270.10">
    <property type="entry name" value="SET domain"/>
    <property type="match status" value="1"/>
</dbReference>
<dbReference type="CDD" id="cd20071">
    <property type="entry name" value="SET_SMYD"/>
    <property type="match status" value="1"/>
</dbReference>
<protein>
    <recommendedName>
        <fullName evidence="5">Histone-lysine N-methyltransferase SET5</fullName>
    </recommendedName>
    <alternativeName>
        <fullName evidence="4">SET domain-containing protein 5</fullName>
    </alternativeName>
</protein>
<evidence type="ECO:0000256" key="3">
    <source>
        <dbReference type="ARBA" id="ARBA00022691"/>
    </source>
</evidence>
<dbReference type="GO" id="GO:0032259">
    <property type="term" value="P:methylation"/>
    <property type="evidence" value="ECO:0007669"/>
    <property type="project" value="UniProtKB-KW"/>
</dbReference>
<keyword evidence="3" id="KW-0949">S-adenosyl-L-methionine</keyword>
<dbReference type="InterPro" id="IPR001214">
    <property type="entry name" value="SET_dom"/>
</dbReference>
<keyword evidence="9" id="KW-1185">Reference proteome</keyword>
<dbReference type="STRING" id="869754.A0A1A0H6B1"/>
<sequence length="482" mass="53847">MPAPETAADLGARIEVVKINDTEDDVASPMVPHERQVVDAVIALWKEDSSTESLGAGRLHALVKARHPNWTLSEKRMKTLLKNFGLSPSVDSAPFTYASDITSQVTPDATLPEKVNLVMTSKRGKGLYAKKPIANGELIWEETPLFLVPLLAHYELILLGKACTNCGKMGNDPSRALSRTSVLQGLDCNTCPEIWCSLTCKVANQVVHSSLKHGGRATRRLINPEAFHALTEYCVKEQWNALYAITLIYAQCLLDKTGVKAKQFKAMARVSQKVRYKALNSSAGAFDSLQGGALFVEEQQEKLWEEGFNLFANVFPSASPQELHYDEFLHMMGTYNINNLDSSVFLIQSHLNHVCDPNTSVDTSVKKYEGLRVHAARDIKVGEELTTTYVNPSHTVQQRQRELRVNWGFLCKCPKCKDDLKTQQRRKSSSAGLQKDRSEIKNLLEQTEKELGSGNELEIPVDYNGERRKSVRFDEKVVKVTP</sequence>
<comment type="catalytic activity">
    <reaction evidence="6">
        <text>L-lysyl-[histone] + S-adenosyl-L-methionine = N(6)-methyl-L-lysyl-[histone] + S-adenosyl-L-homocysteine + H(+)</text>
        <dbReference type="Rhea" id="RHEA:10024"/>
        <dbReference type="Rhea" id="RHEA-COMP:9845"/>
        <dbReference type="Rhea" id="RHEA-COMP:9846"/>
        <dbReference type="ChEBI" id="CHEBI:15378"/>
        <dbReference type="ChEBI" id="CHEBI:29969"/>
        <dbReference type="ChEBI" id="CHEBI:57856"/>
        <dbReference type="ChEBI" id="CHEBI:59789"/>
        <dbReference type="ChEBI" id="CHEBI:61929"/>
    </reaction>
    <physiologicalReaction direction="left-to-right" evidence="6">
        <dbReference type="Rhea" id="RHEA:10025"/>
    </physiologicalReaction>
</comment>
<dbReference type="Proteomes" id="UP000092555">
    <property type="component" value="Unassembled WGS sequence"/>
</dbReference>
<evidence type="ECO:0000256" key="2">
    <source>
        <dbReference type="ARBA" id="ARBA00022679"/>
    </source>
</evidence>
<evidence type="ECO:0000313" key="8">
    <source>
        <dbReference type="EMBL" id="OBA19566.1"/>
    </source>
</evidence>
<evidence type="ECO:0000256" key="1">
    <source>
        <dbReference type="ARBA" id="ARBA00022603"/>
    </source>
</evidence>
<feature type="domain" description="SET" evidence="7">
    <location>
        <begin position="113"/>
        <end position="390"/>
    </location>
</feature>
<dbReference type="OrthoDB" id="438641at2759"/>
<dbReference type="PANTHER" id="PTHR46402:SF2">
    <property type="entry name" value="HISTONE-LYSINE N-TRIMETHYLTRANSFERASE SMYD5"/>
    <property type="match status" value="1"/>
</dbReference>
<dbReference type="GO" id="GO:0045814">
    <property type="term" value="P:negative regulation of gene expression, epigenetic"/>
    <property type="evidence" value="ECO:0007669"/>
    <property type="project" value="TreeGrafter"/>
</dbReference>
<evidence type="ECO:0000256" key="6">
    <source>
        <dbReference type="ARBA" id="ARBA00048619"/>
    </source>
</evidence>
<proteinExistence type="predicted"/>
<dbReference type="Pfam" id="PF00856">
    <property type="entry name" value="SET"/>
    <property type="match status" value="1"/>
</dbReference>
<organism evidence="8 9">
    <name type="scientific">Metschnikowia bicuspidata var. bicuspidata NRRL YB-4993</name>
    <dbReference type="NCBI Taxonomy" id="869754"/>
    <lineage>
        <taxon>Eukaryota</taxon>
        <taxon>Fungi</taxon>
        <taxon>Dikarya</taxon>
        <taxon>Ascomycota</taxon>
        <taxon>Saccharomycotina</taxon>
        <taxon>Pichiomycetes</taxon>
        <taxon>Metschnikowiaceae</taxon>
        <taxon>Metschnikowia</taxon>
    </lineage>
</organism>
<evidence type="ECO:0000313" key="9">
    <source>
        <dbReference type="Proteomes" id="UP000092555"/>
    </source>
</evidence>
<dbReference type="Gene3D" id="1.10.220.160">
    <property type="match status" value="1"/>
</dbReference>
<dbReference type="SMART" id="SM00317">
    <property type="entry name" value="SET"/>
    <property type="match status" value="1"/>
</dbReference>
<comment type="caution">
    <text evidence="8">The sequence shown here is derived from an EMBL/GenBank/DDBJ whole genome shotgun (WGS) entry which is preliminary data.</text>
</comment>
<dbReference type="PROSITE" id="PS50280">
    <property type="entry name" value="SET"/>
    <property type="match status" value="1"/>
</dbReference>
<evidence type="ECO:0000256" key="5">
    <source>
        <dbReference type="ARBA" id="ARBA00044528"/>
    </source>
</evidence>
<dbReference type="RefSeq" id="XP_018710094.1">
    <property type="nucleotide sequence ID" value="XM_018857987.1"/>
</dbReference>
<dbReference type="InterPro" id="IPR046341">
    <property type="entry name" value="SET_dom_sf"/>
</dbReference>
<dbReference type="GeneID" id="30030963"/>